<dbReference type="Pfam" id="PF13174">
    <property type="entry name" value="TPR_6"/>
    <property type="match status" value="1"/>
</dbReference>
<sequence length="933" mass="104113">MRVLAGLCAFSLLLPGSLLAQESFKVELDRDGKTIADMRPVFLKFESRPLPAISPAEVGRRYQRLFETSDEPEVRVDALNRLSNIRMRSGEDVGYSADQEPEIYREAIASYESILDRGSFSGRLDELLYQMAKAHALTGHTDESTERLRQLVGLYPDSPLVPESRFRIAEAEFSAGKYARAETSYQTLIKGEGGEALKSKARYMLGWSQFKQGAGAWDRAAATFLDVLDGFLPTEASLGSVAQSSVDTIDDTLRILAVMASRKQGVASLEGWLGDGVPRPWVPLVYDRLADLYAVTGEPSASVRVNRRFVQRYPDHRDNPEFLNQVVQVWRQAGKPEAARDAKADYVAAYLPDDAYKGLDRNQQRLWQQYARTLADYHYHSASERLAAKGEAVSGFARAADYYESLARRQSEAGSIWRLAGDARLQAGEDEAAINNFRTAAYQSPDYPEAADSAWAAITLYRKRVPSDSSAPSPAEALSDLSAEIDRFASTFPSDSRTAAAQADLATRWYANGDYDRAIDYAHAVTTPSGAGQKAHYSAWLVMAKVRQARQQYAEAERAWRQTLTLIDDGKVPGTTGNDRKAVVGQLAAAIYQQGQAAASAGEVSLAVAHFQRIETLAPGSEMAIRGRFDAANTLLKASEWQTAINELRRFRRDYPDHDLTSGIGEKLVYAYTESDQPVRAAEELLAMAETREDPWPFRLRAADLFHDAGDLKQRNALYVRYLDTRPRAKDADSHIRLQTMRQRLTESASHPEQWQQAMVQAELSSDWHSEETLRLSARSAMALGIREADTFASIPLTQPLARALDRKQVALEAARTYFVQAQQFGGEAVESEVLYRRAELYRQLAADLMASTVPSDLNEMEAMQYQMLLEEQAYPFEEKAIALHAKNHGRIVEHGFDPWIGRSLEVLGQMNPGRYDRSVRWMSWNSEGNDGA</sequence>
<dbReference type="InterPro" id="IPR039565">
    <property type="entry name" value="BamD-like"/>
</dbReference>
<feature type="domain" description="Outer membrane lipoprotein BamD-like" evidence="3">
    <location>
        <begin position="589"/>
        <end position="659"/>
    </location>
</feature>
<dbReference type="Pfam" id="PF13525">
    <property type="entry name" value="YfiO"/>
    <property type="match status" value="1"/>
</dbReference>
<proteinExistence type="predicted"/>
<dbReference type="Proteomes" id="UP001596055">
    <property type="component" value="Unassembled WGS sequence"/>
</dbReference>
<evidence type="ECO:0000259" key="3">
    <source>
        <dbReference type="Pfam" id="PF13525"/>
    </source>
</evidence>
<dbReference type="InterPro" id="IPR011990">
    <property type="entry name" value="TPR-like_helical_dom_sf"/>
</dbReference>
<comment type="caution">
    <text evidence="4">The sequence shown here is derived from an EMBL/GenBank/DDBJ whole genome shotgun (WGS) entry which is preliminary data.</text>
</comment>
<dbReference type="SUPFAM" id="SSF48452">
    <property type="entry name" value="TPR-like"/>
    <property type="match status" value="3"/>
</dbReference>
<feature type="chain" id="PRO_5047540171" evidence="2">
    <location>
        <begin position="21"/>
        <end position="933"/>
    </location>
</feature>
<feature type="signal peptide" evidence="2">
    <location>
        <begin position="1"/>
        <end position="20"/>
    </location>
</feature>
<dbReference type="SMART" id="SM00028">
    <property type="entry name" value="TPR"/>
    <property type="match status" value="5"/>
</dbReference>
<dbReference type="Pfam" id="PF13432">
    <property type="entry name" value="TPR_16"/>
    <property type="match status" value="2"/>
</dbReference>
<organism evidence="4 5">
    <name type="scientific">Marinobacter koreensis</name>
    <dbReference type="NCBI Taxonomy" id="335974"/>
    <lineage>
        <taxon>Bacteria</taxon>
        <taxon>Pseudomonadati</taxon>
        <taxon>Pseudomonadota</taxon>
        <taxon>Gammaproteobacteria</taxon>
        <taxon>Pseudomonadales</taxon>
        <taxon>Marinobacteraceae</taxon>
        <taxon>Marinobacter</taxon>
    </lineage>
</organism>
<evidence type="ECO:0000256" key="1">
    <source>
        <dbReference type="ARBA" id="ARBA00022729"/>
    </source>
</evidence>
<evidence type="ECO:0000256" key="2">
    <source>
        <dbReference type="SAM" id="SignalP"/>
    </source>
</evidence>
<gene>
    <name evidence="4" type="primary">bamD</name>
    <name evidence="4" type="ORF">ACFPQA_02800</name>
</gene>
<evidence type="ECO:0000313" key="5">
    <source>
        <dbReference type="Proteomes" id="UP001596055"/>
    </source>
</evidence>
<keyword evidence="5" id="KW-1185">Reference proteome</keyword>
<reference evidence="5" key="1">
    <citation type="journal article" date="2019" name="Int. J. Syst. Evol. Microbiol.">
        <title>The Global Catalogue of Microorganisms (GCM) 10K type strain sequencing project: providing services to taxonomists for standard genome sequencing and annotation.</title>
        <authorList>
            <consortium name="The Broad Institute Genomics Platform"/>
            <consortium name="The Broad Institute Genome Sequencing Center for Infectious Disease"/>
            <person name="Wu L."/>
            <person name="Ma J."/>
        </authorList>
    </citation>
    <scope>NUCLEOTIDE SEQUENCE [LARGE SCALE GENOMIC DNA]</scope>
    <source>
        <strain evidence="5">CGMCC 4.1799</strain>
    </source>
</reference>
<dbReference type="EMBL" id="JBHSNL010000001">
    <property type="protein sequence ID" value="MFC5543971.1"/>
    <property type="molecule type" value="Genomic_DNA"/>
</dbReference>
<name>A0ABW0RGR9_9GAMM</name>
<protein>
    <submittedName>
        <fullName evidence="4">Outer membrane protein assembly factor BamD</fullName>
    </submittedName>
</protein>
<evidence type="ECO:0000313" key="4">
    <source>
        <dbReference type="EMBL" id="MFC5543971.1"/>
    </source>
</evidence>
<dbReference type="InterPro" id="IPR019734">
    <property type="entry name" value="TPR_rpt"/>
</dbReference>
<accession>A0ABW0RGR9</accession>
<keyword evidence="1 2" id="KW-0732">Signal</keyword>
<dbReference type="Gene3D" id="1.25.40.10">
    <property type="entry name" value="Tetratricopeptide repeat domain"/>
    <property type="match status" value="3"/>
</dbReference>
<dbReference type="RefSeq" id="WP_248158153.1">
    <property type="nucleotide sequence ID" value="NZ_JAKZAJ010000003.1"/>
</dbReference>